<gene>
    <name evidence="4" type="ORF">MED297_02532</name>
</gene>
<dbReference type="InterPro" id="IPR005814">
    <property type="entry name" value="Aminotrans_3"/>
</dbReference>
<comment type="caution">
    <text evidence="4">The sequence shown here is derived from an EMBL/GenBank/DDBJ whole genome shotgun (WGS) entry which is preliminary data.</text>
</comment>
<proteinExistence type="inferred from homology"/>
<dbReference type="PANTHER" id="PTHR43713">
    <property type="entry name" value="GLUTAMATE-1-SEMIALDEHYDE 2,1-AMINOMUTASE"/>
    <property type="match status" value="1"/>
</dbReference>
<dbReference type="OrthoDB" id="9801052at2"/>
<dbReference type="Pfam" id="PF00202">
    <property type="entry name" value="Aminotran_3"/>
    <property type="match status" value="1"/>
</dbReference>
<dbReference type="SUPFAM" id="SSF53383">
    <property type="entry name" value="PLP-dependent transferases"/>
    <property type="match status" value="1"/>
</dbReference>
<dbReference type="NCBIfam" id="NF004856">
    <property type="entry name" value="PRK06209.1"/>
    <property type="match status" value="1"/>
</dbReference>
<dbReference type="AlphaFoldDB" id="A4BEN3"/>
<keyword evidence="5" id="KW-1185">Reference proteome</keyword>
<dbReference type="GO" id="GO:0008483">
    <property type="term" value="F:transaminase activity"/>
    <property type="evidence" value="ECO:0007669"/>
    <property type="project" value="InterPro"/>
</dbReference>
<dbReference type="STRING" id="314283.MED297_02532"/>
<reference evidence="4 5" key="1">
    <citation type="submission" date="2006-02" db="EMBL/GenBank/DDBJ databases">
        <authorList>
            <person name="Pinhassi J."/>
            <person name="Pedros-Alio C."/>
            <person name="Ferriera S."/>
            <person name="Johnson J."/>
            <person name="Kravitz S."/>
            <person name="Halpern A."/>
            <person name="Remington K."/>
            <person name="Beeson K."/>
            <person name="Tran B."/>
            <person name="Rogers Y.-H."/>
            <person name="Friedman R."/>
            <person name="Venter J.C."/>
        </authorList>
    </citation>
    <scope>NUCLEOTIDE SEQUENCE [LARGE SCALE GENOMIC DNA]</scope>
    <source>
        <strain evidence="4 5">MED297</strain>
    </source>
</reference>
<comment type="cofactor">
    <cofactor evidence="1">
        <name>pyridoxal 5'-phosphate</name>
        <dbReference type="ChEBI" id="CHEBI:597326"/>
    </cofactor>
</comment>
<dbReference type="RefSeq" id="WP_008047113.1">
    <property type="nucleotide sequence ID" value="NZ_CH724153.1"/>
</dbReference>
<dbReference type="Proteomes" id="UP000005953">
    <property type="component" value="Unassembled WGS sequence"/>
</dbReference>
<dbReference type="EMBL" id="AAOE01000010">
    <property type="protein sequence ID" value="EAR09460.1"/>
    <property type="molecule type" value="Genomic_DNA"/>
</dbReference>
<dbReference type="InterPro" id="IPR015421">
    <property type="entry name" value="PyrdxlP-dep_Trfase_major"/>
</dbReference>
<protein>
    <submittedName>
        <fullName evidence="4">Glutamate-1-semialdehyde 2,1-aminomutase</fullName>
    </submittedName>
</protein>
<name>A4BEN3_9GAMM</name>
<sequence length="439" mass="48370">MSDSYQQRLLNVIPGGAHTYSRGFDQFPSNAPDILERAEGAYTFDVDGRRYLDYGMALRSVGIGYAEPEVNAAAAKYMGFGNNLTRPSLIELEAAELFVQAIPSVDMVKFTKNGSTAVSAAVKLARAATGRELIARCVDHPFFSFDDWFIGSTNIPKGVPQPVIDQTKIFSYNQIETLEALIDRYPNDIACVVLEASTLAHPGPSRDVDGETFLHDVQRLCKKHGIVFVLDEMITGFRWAEQGAQDYYGISPDLCTFGKAMANGFSVAAVGGKRELMQLGSIELEGQERVFLLSTTHGAEMSGLGAFVATYRFMQQHDVIPHYWSYGDRLIGLLNQVAEKQGVVSVFQAGGVPCSPFYMFRDCSQASSAELRTLFMQEMFKEGVMMPWIALCYRMGQDELELTETAVSKAFSMVARAMSTGVDGLLQGPVVKPVFRTFN</sequence>
<comment type="similarity">
    <text evidence="3">Belongs to the class-III pyridoxal-phosphate-dependent aminotransferase family.</text>
</comment>
<evidence type="ECO:0000313" key="4">
    <source>
        <dbReference type="EMBL" id="EAR09460.1"/>
    </source>
</evidence>
<dbReference type="InterPro" id="IPR015424">
    <property type="entry name" value="PyrdxlP-dep_Trfase"/>
</dbReference>
<evidence type="ECO:0000313" key="5">
    <source>
        <dbReference type="Proteomes" id="UP000005953"/>
    </source>
</evidence>
<evidence type="ECO:0000256" key="3">
    <source>
        <dbReference type="RuleBase" id="RU003560"/>
    </source>
</evidence>
<keyword evidence="2 3" id="KW-0663">Pyridoxal phosphate</keyword>
<evidence type="ECO:0000256" key="1">
    <source>
        <dbReference type="ARBA" id="ARBA00001933"/>
    </source>
</evidence>
<dbReference type="Gene3D" id="3.90.1150.10">
    <property type="entry name" value="Aspartate Aminotransferase, domain 1"/>
    <property type="match status" value="1"/>
</dbReference>
<dbReference type="PANTHER" id="PTHR43713:SF3">
    <property type="entry name" value="GLUTAMATE-1-SEMIALDEHYDE 2,1-AMINOMUTASE 1, CHLOROPLASTIC-RELATED"/>
    <property type="match status" value="1"/>
</dbReference>
<organism evidence="4 5">
    <name type="scientific">Reinekea blandensis MED297</name>
    <dbReference type="NCBI Taxonomy" id="314283"/>
    <lineage>
        <taxon>Bacteria</taxon>
        <taxon>Pseudomonadati</taxon>
        <taxon>Pseudomonadota</taxon>
        <taxon>Gammaproteobacteria</taxon>
        <taxon>Oceanospirillales</taxon>
        <taxon>Saccharospirillaceae</taxon>
        <taxon>Reinekea</taxon>
    </lineage>
</organism>
<dbReference type="HOGENOM" id="CLU_016922_1_4_6"/>
<dbReference type="GO" id="GO:0030170">
    <property type="term" value="F:pyridoxal phosphate binding"/>
    <property type="evidence" value="ECO:0007669"/>
    <property type="project" value="InterPro"/>
</dbReference>
<evidence type="ECO:0000256" key="2">
    <source>
        <dbReference type="ARBA" id="ARBA00022898"/>
    </source>
</evidence>
<dbReference type="InterPro" id="IPR015422">
    <property type="entry name" value="PyrdxlP-dep_Trfase_small"/>
</dbReference>
<accession>A4BEN3</accession>
<dbReference type="Gene3D" id="3.40.640.10">
    <property type="entry name" value="Type I PLP-dependent aspartate aminotransferase-like (Major domain)"/>
    <property type="match status" value="1"/>
</dbReference>